<protein>
    <submittedName>
        <fullName evidence="2">Unnamed protein product</fullName>
    </submittedName>
</protein>
<dbReference type="InterPro" id="IPR050951">
    <property type="entry name" value="Retrovirus_Pol_polyprotein"/>
</dbReference>
<sequence>MGMHEGLRATQAHGVTDLVVVGDSRLAIQESLGVIACLKESLLTQVNVHRKLEVRFQSVRYLHVTREYHASVDSLAVETLAAMEANRELTEESKSKLVQLKRIRKVIYGESSREVTQVSTIRTLSEDTATQPDNFFDFALKPSADDVDPLEVQEDQRRRVGKDQDEELRWDNLKLVLKGESSSLGYKAAREAWEMADRFVLSDDGLLHYLGENRRWGKDRMIEKVLRRVAPTTMVQEVLQSCHDALEGGHQVVVRNFHRVKADYYSIGLYAAVERHVRPCPDCSSIKSHPQLRGYSPGNILASGHSRLCQWIRHPTTEVSEGQHSSVAISKVGALFLVRHDRDPRFMSEVFQAFAEMMQSRSRATLCYRPQANGQQRHSEETPFYLVHGCDAQSTLKAMASSLKRGFGRQSDALAWRREVNRQQEIALKVAKEYQAVKKAKRASEHNNSLSRKEKRIYLDRGLTGALKTAQKTQRIRMHQWTRVRGLSLNLAIECGCTWKESC</sequence>
<dbReference type="EMBL" id="BSXT01000446">
    <property type="protein sequence ID" value="GMF27756.1"/>
    <property type="molecule type" value="Genomic_DNA"/>
</dbReference>
<dbReference type="AlphaFoldDB" id="A0A9W6U7Y8"/>
<dbReference type="InterPro" id="IPR036397">
    <property type="entry name" value="RNaseH_sf"/>
</dbReference>
<keyword evidence="3" id="KW-1185">Reference proteome</keyword>
<dbReference type="PANTHER" id="PTHR37984:SF5">
    <property type="entry name" value="PROTEIN NYNRIN-LIKE"/>
    <property type="match status" value="1"/>
</dbReference>
<evidence type="ECO:0000259" key="1">
    <source>
        <dbReference type="Pfam" id="PF17921"/>
    </source>
</evidence>
<dbReference type="GO" id="GO:0003676">
    <property type="term" value="F:nucleic acid binding"/>
    <property type="evidence" value="ECO:0007669"/>
    <property type="project" value="InterPro"/>
</dbReference>
<reference evidence="2" key="1">
    <citation type="submission" date="2023-04" db="EMBL/GenBank/DDBJ databases">
        <title>Phytophthora fragariaefolia NBRC 109709.</title>
        <authorList>
            <person name="Ichikawa N."/>
            <person name="Sato H."/>
            <person name="Tonouchi N."/>
        </authorList>
    </citation>
    <scope>NUCLEOTIDE SEQUENCE</scope>
    <source>
        <strain evidence="2">NBRC 109709</strain>
    </source>
</reference>
<dbReference type="InterPro" id="IPR041588">
    <property type="entry name" value="Integrase_H2C2"/>
</dbReference>
<accession>A0A9W6U7Y8</accession>
<dbReference type="PANTHER" id="PTHR37984">
    <property type="entry name" value="PROTEIN CBG26694"/>
    <property type="match status" value="1"/>
</dbReference>
<dbReference type="OrthoDB" id="96218at2759"/>
<dbReference type="Gene3D" id="3.30.420.10">
    <property type="entry name" value="Ribonuclease H-like superfamily/Ribonuclease H"/>
    <property type="match status" value="1"/>
</dbReference>
<dbReference type="Pfam" id="PF17921">
    <property type="entry name" value="Integrase_H2C2"/>
    <property type="match status" value="1"/>
</dbReference>
<feature type="domain" description="Integrase zinc-binding" evidence="1">
    <location>
        <begin position="231"/>
        <end position="288"/>
    </location>
</feature>
<dbReference type="Gene3D" id="1.10.340.70">
    <property type="match status" value="1"/>
</dbReference>
<organism evidence="2 3">
    <name type="scientific">Phytophthora fragariaefolia</name>
    <dbReference type="NCBI Taxonomy" id="1490495"/>
    <lineage>
        <taxon>Eukaryota</taxon>
        <taxon>Sar</taxon>
        <taxon>Stramenopiles</taxon>
        <taxon>Oomycota</taxon>
        <taxon>Peronosporomycetes</taxon>
        <taxon>Peronosporales</taxon>
        <taxon>Peronosporaceae</taxon>
        <taxon>Phytophthora</taxon>
    </lineage>
</organism>
<name>A0A9W6U7Y8_9STRA</name>
<dbReference type="Proteomes" id="UP001165121">
    <property type="component" value="Unassembled WGS sequence"/>
</dbReference>
<evidence type="ECO:0000313" key="3">
    <source>
        <dbReference type="Proteomes" id="UP001165121"/>
    </source>
</evidence>
<gene>
    <name evidence="2" type="ORF">Pfra01_000558400</name>
</gene>
<evidence type="ECO:0000313" key="2">
    <source>
        <dbReference type="EMBL" id="GMF27756.1"/>
    </source>
</evidence>
<proteinExistence type="predicted"/>
<comment type="caution">
    <text evidence="2">The sequence shown here is derived from an EMBL/GenBank/DDBJ whole genome shotgun (WGS) entry which is preliminary data.</text>
</comment>